<dbReference type="EMBL" id="LCSD01000048">
    <property type="protein sequence ID" value="KKW45376.1"/>
    <property type="molecule type" value="Genomic_DNA"/>
</dbReference>
<keyword evidence="1" id="KW-0378">Hydrolase</keyword>
<proteinExistence type="predicted"/>
<dbReference type="Gene3D" id="3.60.15.10">
    <property type="entry name" value="Ribonuclease Z/Hydroxyacylglutathione hydrolase-like"/>
    <property type="match status" value="1"/>
</dbReference>
<evidence type="ECO:0000313" key="2">
    <source>
        <dbReference type="Proteomes" id="UP000034789"/>
    </source>
</evidence>
<comment type="caution">
    <text evidence="1">The sequence shown here is derived from an EMBL/GenBank/DDBJ whole genome shotgun (WGS) entry which is preliminary data.</text>
</comment>
<evidence type="ECO:0000313" key="1">
    <source>
        <dbReference type="EMBL" id="KKW45376.1"/>
    </source>
</evidence>
<dbReference type="GO" id="GO:0016787">
    <property type="term" value="F:hydrolase activity"/>
    <property type="evidence" value="ECO:0007669"/>
    <property type="project" value="UniProtKB-KW"/>
</dbReference>
<accession>A0A0G1YQ38</accession>
<protein>
    <submittedName>
        <fullName evidence="1">Zn-dependent hydrolase of the beta-lactamase fold-like protein</fullName>
    </submittedName>
</protein>
<dbReference type="SUPFAM" id="SSF56281">
    <property type="entry name" value="Metallo-hydrolase/oxidoreductase"/>
    <property type="match status" value="1"/>
</dbReference>
<reference evidence="1 2" key="1">
    <citation type="journal article" date="2015" name="Nature">
        <title>rRNA introns, odd ribosomes, and small enigmatic genomes across a large radiation of phyla.</title>
        <authorList>
            <person name="Brown C.T."/>
            <person name="Hug L.A."/>
            <person name="Thomas B.C."/>
            <person name="Sharon I."/>
            <person name="Castelle C.J."/>
            <person name="Singh A."/>
            <person name="Wilkins M.J."/>
            <person name="Williams K.H."/>
            <person name="Banfield J.F."/>
        </authorList>
    </citation>
    <scope>NUCLEOTIDE SEQUENCE [LARGE SCALE GENOMIC DNA]</scope>
</reference>
<name>A0A0G1YQ38_9BACT</name>
<dbReference type="PANTHER" id="PTHR39189:SF1">
    <property type="entry name" value="UPF0173 METAL-DEPENDENT HYDROLASE YTKL"/>
    <property type="match status" value="1"/>
</dbReference>
<gene>
    <name evidence="1" type="ORF">UY98_C0048G0005</name>
</gene>
<sequence length="207" mass="22015">MILTFHEGACIRAQAGDTTLVFGPVSKSSKHFKPTNFGADVAFISFDHPDMNGAEEAGRGDKQPFVISGPGEYEIKDMTAAGFPAGSAYGGERKSNTVYSIHFDGLSLMYLGALGGLDLPAEVLEMDSPDILIVPVGGAGALSPAEAQKLAVKLEAKIVIPVLHDESRFEQLAADIRSACSVGRFCCKLLTVNRKLLIWCCKKPPTA</sequence>
<dbReference type="Pfam" id="PF13483">
    <property type="entry name" value="Lactamase_B_3"/>
    <property type="match status" value="1"/>
</dbReference>
<dbReference type="InterPro" id="IPR036866">
    <property type="entry name" value="RibonucZ/Hydroxyglut_hydro"/>
</dbReference>
<organism evidence="1 2">
    <name type="scientific">Candidatus Kaiserbacteria bacterium GW2011_GWA2_58_9</name>
    <dbReference type="NCBI Taxonomy" id="1618672"/>
    <lineage>
        <taxon>Bacteria</taxon>
        <taxon>Candidatus Kaiseribacteriota</taxon>
    </lineage>
</organism>
<dbReference type="Proteomes" id="UP000034789">
    <property type="component" value="Unassembled WGS sequence"/>
</dbReference>
<dbReference type="PANTHER" id="PTHR39189">
    <property type="entry name" value="UPF0173 METAL-DEPENDENT HYDROLASE YTKL"/>
    <property type="match status" value="1"/>
</dbReference>
<dbReference type="AlphaFoldDB" id="A0A0G1YQ38"/>